<dbReference type="GO" id="GO:0003677">
    <property type="term" value="F:DNA binding"/>
    <property type="evidence" value="ECO:0007669"/>
    <property type="project" value="InterPro"/>
</dbReference>
<dbReference type="KEGG" id="rus:RBI_II00578"/>
<dbReference type="SUPFAM" id="SSF52540">
    <property type="entry name" value="P-loop containing nucleoside triphosphate hydrolases"/>
    <property type="match status" value="1"/>
</dbReference>
<dbReference type="GO" id="GO:0016787">
    <property type="term" value="F:hydrolase activity"/>
    <property type="evidence" value="ECO:0007669"/>
    <property type="project" value="UniProtKB-KW"/>
</dbReference>
<dbReference type="Gene3D" id="3.40.1350.10">
    <property type="match status" value="1"/>
</dbReference>
<keyword evidence="3" id="KW-0255">Endonuclease</keyword>
<dbReference type="AlphaFoldDB" id="A0AAW5KLC3"/>
<dbReference type="Gene3D" id="1.25.40.10">
    <property type="entry name" value="Tetratricopeptide repeat domain"/>
    <property type="match status" value="1"/>
</dbReference>
<keyword evidence="3" id="KW-0540">Nuclease</keyword>
<dbReference type="InterPro" id="IPR027417">
    <property type="entry name" value="P-loop_NTPase"/>
</dbReference>
<protein>
    <submittedName>
        <fullName evidence="3">Restriction endonuclease</fullName>
        <ecNumber evidence="3">3.1.21.-</ecNumber>
    </submittedName>
</protein>
<evidence type="ECO:0000259" key="1">
    <source>
        <dbReference type="Pfam" id="PF04471"/>
    </source>
</evidence>
<dbReference type="Pfam" id="PF04471">
    <property type="entry name" value="Mrr_cat"/>
    <property type="match status" value="1"/>
</dbReference>
<dbReference type="Proteomes" id="UP001206236">
    <property type="component" value="Unassembled WGS sequence"/>
</dbReference>
<proteinExistence type="predicted"/>
<keyword evidence="4" id="KW-1185">Reference proteome</keyword>
<dbReference type="InterPro" id="IPR011856">
    <property type="entry name" value="tRNA_endonuc-like_dom_sf"/>
</dbReference>
<sequence>MSDFQKNSSNFEDLCLKIVKKLLGNSLNKIKKTQPSKDGGYDIDATIKYKNKQYSVLFECKLRGKNVNLRDIAANVIIAYNNCTDSLVFMINQYFTPQLEEQLLRFRDSSQLNIKVLIGSDIENVIQNNNIPVSTELAELLKDNNKSRKNKHISSLVLNTDSENICKQIIEKPQVNSDNKESDFIAQVYSNELNRAVSLLKNNKSFIVQGYIGMGKSAFVRKILNTVDCMCIRLNADVCQNQEQVILHLIRNIWGLPDNSFLGMFEEDDIDYITRTINDNYSMETCKFIKYILNQTSLSIKIEANYILCEYLVCIMKRHYPKTKYVVYFDNFHSANQEVNDFFVYLINLFSEKDIPCIIEYDLSEYDLQKQNLMAYNKIINKYAIIDIATLTEEQAKTWFIQELNITEKTANQIVKRVGTRFYNIKFISQNLKRRMHTPNFEKAMELLDMLTPNDLSDITSQIINSCKKKDKKLFYLLKMLNCRIPIDLCSYLNLSYSSLLKEGIIVREDRYIFVSNEFVKQAVMKETSDLVNEQNISELILDFCTHNPGKYKDVIIYGLFYAGKLEEATKEIDLLIKELGQKRNFTLMLEFIELAITISENNKNAHALSNYLIKKLEVYAIIKSLMLDKARLTLDHLQTLVNSGQLDLLDESYSELAICYFKGTIALKDYAFSDDLLNEHYKYFKNCIDGLMKDNPDDYLGKVCSNYAIYIKETKGNSAALEVFGAALKALPNSQTLYIEHLSHLACISLSYEPQKSYEYYSKIIEKVNNSQTFYCFPFHEYGDKAMCKVLLKEVNKAVSHSDLGIKYAESHGVFDEVGRILNIKGCAFLLADKVSEAVKCFKEATEIMEYSGYKHYSWRSKLNYVNYFITSGNKEELIKMLYDAYSIFKSGLITKVQNLIESCDDFISSREYLVLLVVGKCSQLLFDTKASQRADYISAEKIADEFRFPDKIKKHYLKTINQLINHHEQLELKSIYIYNGDIFIIG</sequence>
<keyword evidence="3" id="KW-0378">Hydrolase</keyword>
<dbReference type="EC" id="3.1.21.-" evidence="3"/>
<accession>A0AAW5KLC3</accession>
<dbReference type="EMBL" id="HF545617">
    <property type="protein sequence ID" value="CCO06332.1"/>
    <property type="molecule type" value="Genomic_DNA"/>
</dbReference>
<organism evidence="3 5">
    <name type="scientific">Ruminococcus bicirculans</name>
    <name type="common">ex Wegman et al. 2014</name>
    <dbReference type="NCBI Taxonomy" id="1160721"/>
    <lineage>
        <taxon>Bacteria</taxon>
        <taxon>Bacillati</taxon>
        <taxon>Bacillota</taxon>
        <taxon>Clostridia</taxon>
        <taxon>Eubacteriales</taxon>
        <taxon>Oscillospiraceae</taxon>
        <taxon>Ruminococcus</taxon>
    </lineage>
</organism>
<evidence type="ECO:0000313" key="3">
    <source>
        <dbReference type="EMBL" id="MCQ5154364.1"/>
    </source>
</evidence>
<name>A0AAW5KLC3_9FIRM</name>
<dbReference type="InterPro" id="IPR007560">
    <property type="entry name" value="Restrct_endonuc_IV_Mrr"/>
</dbReference>
<gene>
    <name evidence="3" type="ORF">NE632_13795</name>
    <name evidence="2" type="ORF">RBI_II00578</name>
</gene>
<reference evidence="2 4" key="1">
    <citation type="journal article" date="2014" name="Int. J. Syst. Evol. Microbiol.">
        <title>Complete genome of a new Firmicutes species belonging to the dominant human colonic microbiota ('Ruminococcus bicirculans') reveals two chromosomes and a selective capacity to utilize plant glucans.</title>
        <authorList>
            <consortium name="NISC Comparative Sequencing Program"/>
            <person name="Wegmann U."/>
            <person name="Louis P."/>
            <person name="Goesmann A."/>
            <person name="Henrissat B."/>
            <person name="Duncan S.H."/>
            <person name="Flint H.J."/>
        </authorList>
    </citation>
    <scope>NUCLEOTIDE SEQUENCE [LARGE SCALE GENOMIC DNA]</scope>
    <source>
        <strain evidence="2 4">80/3</strain>
    </source>
</reference>
<dbReference type="Proteomes" id="UP000027600">
    <property type="component" value="Chromosome II"/>
</dbReference>
<evidence type="ECO:0000313" key="4">
    <source>
        <dbReference type="Proteomes" id="UP000027600"/>
    </source>
</evidence>
<dbReference type="EMBL" id="JANGCN010000059">
    <property type="protein sequence ID" value="MCQ5154364.1"/>
    <property type="molecule type" value="Genomic_DNA"/>
</dbReference>
<reference evidence="3" key="2">
    <citation type="submission" date="2022-06" db="EMBL/GenBank/DDBJ databases">
        <title>Isolation of gut microbiota from human fecal samples.</title>
        <authorList>
            <person name="Pamer E.G."/>
            <person name="Barat B."/>
            <person name="Waligurski E."/>
            <person name="Medina S."/>
            <person name="Paddock L."/>
            <person name="Mostad J."/>
        </authorList>
    </citation>
    <scope>NUCLEOTIDE SEQUENCE</scope>
    <source>
        <strain evidence="3">DFI.5.57</strain>
    </source>
</reference>
<dbReference type="GO" id="GO:0004519">
    <property type="term" value="F:endonuclease activity"/>
    <property type="evidence" value="ECO:0007669"/>
    <property type="project" value="UniProtKB-KW"/>
</dbReference>
<dbReference type="GO" id="GO:0009307">
    <property type="term" value="P:DNA restriction-modification system"/>
    <property type="evidence" value="ECO:0007669"/>
    <property type="project" value="InterPro"/>
</dbReference>
<dbReference type="RefSeq" id="WP_041337561.1">
    <property type="nucleotide sequence ID" value="NZ_DAWEQM010000054.1"/>
</dbReference>
<evidence type="ECO:0000313" key="2">
    <source>
        <dbReference type="EMBL" id="CCO06332.1"/>
    </source>
</evidence>
<dbReference type="SUPFAM" id="SSF48452">
    <property type="entry name" value="TPR-like"/>
    <property type="match status" value="1"/>
</dbReference>
<dbReference type="InterPro" id="IPR011990">
    <property type="entry name" value="TPR-like_helical_dom_sf"/>
</dbReference>
<evidence type="ECO:0000313" key="5">
    <source>
        <dbReference type="Proteomes" id="UP001206236"/>
    </source>
</evidence>
<feature type="domain" description="Restriction endonuclease type IV Mrr" evidence="1">
    <location>
        <begin position="9"/>
        <end position="102"/>
    </location>
</feature>